<organism evidence="2 3">
    <name type="scientific">Actinomadura parmotrematis</name>
    <dbReference type="NCBI Taxonomy" id="2864039"/>
    <lineage>
        <taxon>Bacteria</taxon>
        <taxon>Bacillati</taxon>
        <taxon>Actinomycetota</taxon>
        <taxon>Actinomycetes</taxon>
        <taxon>Streptosporangiales</taxon>
        <taxon>Thermomonosporaceae</taxon>
        <taxon>Actinomadura</taxon>
    </lineage>
</organism>
<sequence length="255" mass="27081">MAAVTPAPAAGRESDADVIGRSRRDPEAFAALFDRYDPARPDARPWPYGIASNLIARHGRAEVRQYRALARACGRRPRRAAARRLGDARAAHPAARDAARAALLDRARPTASVAPLRRRGGRRLALRLGVVSAAAAAAVAGITVVQTGGSDGHGHQRPILPGIPAGPVANAAEALDRAALAAERRPFTAPRPDQWIYTETHLTTSVHAAGVTTGGPYRTVVERHWRRGDGTEEAALGPDGRMSHQIMSVVQPRTG</sequence>
<dbReference type="EMBL" id="JAIBOA010000011">
    <property type="protein sequence ID" value="MBW8484372.1"/>
    <property type="molecule type" value="Genomic_DNA"/>
</dbReference>
<gene>
    <name evidence="2" type="ORF">K1Y72_18460</name>
</gene>
<dbReference type="Proteomes" id="UP000774570">
    <property type="component" value="Unassembled WGS sequence"/>
</dbReference>
<evidence type="ECO:0000313" key="3">
    <source>
        <dbReference type="Proteomes" id="UP000774570"/>
    </source>
</evidence>
<keyword evidence="3" id="KW-1185">Reference proteome</keyword>
<comment type="caution">
    <text evidence="2">The sequence shown here is derived from an EMBL/GenBank/DDBJ whole genome shotgun (WGS) entry which is preliminary data.</text>
</comment>
<name>A0ABS7FVB1_9ACTN</name>
<dbReference type="RefSeq" id="WP_220167605.1">
    <property type="nucleotide sequence ID" value="NZ_JAIBOA010000011.1"/>
</dbReference>
<feature type="region of interest" description="Disordered" evidence="1">
    <location>
        <begin position="1"/>
        <end position="21"/>
    </location>
</feature>
<evidence type="ECO:0000313" key="2">
    <source>
        <dbReference type="EMBL" id="MBW8484372.1"/>
    </source>
</evidence>
<proteinExistence type="predicted"/>
<accession>A0ABS7FVB1</accession>
<protein>
    <submittedName>
        <fullName evidence="2">Uncharacterized protein</fullName>
    </submittedName>
</protein>
<reference evidence="2 3" key="1">
    <citation type="submission" date="2021-07" db="EMBL/GenBank/DDBJ databases">
        <title>Actinomadura sp. PM05-2 isolated from lichen.</title>
        <authorList>
            <person name="Somphong A."/>
            <person name="Phongsopitanun W."/>
            <person name="Tanasupawat S."/>
            <person name="Peongsungnone V."/>
        </authorList>
    </citation>
    <scope>NUCLEOTIDE SEQUENCE [LARGE SCALE GENOMIC DNA]</scope>
    <source>
        <strain evidence="2 3">PM05-2</strain>
    </source>
</reference>
<evidence type="ECO:0000256" key="1">
    <source>
        <dbReference type="SAM" id="MobiDB-lite"/>
    </source>
</evidence>
<feature type="compositionally biased region" description="Basic and acidic residues" evidence="1">
    <location>
        <begin position="12"/>
        <end position="21"/>
    </location>
</feature>